<dbReference type="InterPro" id="IPR018391">
    <property type="entry name" value="PQQ_b-propeller_rpt"/>
</dbReference>
<dbReference type="PANTHER" id="PTHR34512:SF30">
    <property type="entry name" value="OUTER MEMBRANE PROTEIN ASSEMBLY FACTOR BAMB"/>
    <property type="match status" value="1"/>
</dbReference>
<dbReference type="InterPro" id="IPR015943">
    <property type="entry name" value="WD40/YVTN_repeat-like_dom_sf"/>
</dbReference>
<reference evidence="3 4" key="1">
    <citation type="submission" date="2016-02" db="EMBL/GenBank/DDBJ databases">
        <title>Genome analysis of coral dinoflagellate symbionts highlights evolutionary adaptations to a symbiotic lifestyle.</title>
        <authorList>
            <person name="Aranda M."/>
            <person name="Li Y."/>
            <person name="Liew Y.J."/>
            <person name="Baumgarten S."/>
            <person name="Simakov O."/>
            <person name="Wilson M."/>
            <person name="Piel J."/>
            <person name="Ashoor H."/>
            <person name="Bougouffa S."/>
            <person name="Bajic V.B."/>
            <person name="Ryu T."/>
            <person name="Ravasi T."/>
            <person name="Bayer T."/>
            <person name="Micklem G."/>
            <person name="Kim H."/>
            <person name="Bhak J."/>
            <person name="Lajeunesse T.C."/>
            <person name="Voolstra C.R."/>
        </authorList>
    </citation>
    <scope>NUCLEOTIDE SEQUENCE [LARGE SCALE GENOMIC DNA]</scope>
    <source>
        <strain evidence="3 4">CCMP2467</strain>
    </source>
</reference>
<dbReference type="SMART" id="SM00564">
    <property type="entry name" value="PQQ"/>
    <property type="match status" value="7"/>
</dbReference>
<feature type="region of interest" description="Disordered" evidence="1">
    <location>
        <begin position="1"/>
        <end position="24"/>
    </location>
</feature>
<dbReference type="SUPFAM" id="SSF50998">
    <property type="entry name" value="Quinoprotein alcohol dehydrogenase-like"/>
    <property type="match status" value="1"/>
</dbReference>
<dbReference type="InterPro" id="IPR011047">
    <property type="entry name" value="Quinoprotein_ADH-like_sf"/>
</dbReference>
<dbReference type="Proteomes" id="UP000186817">
    <property type="component" value="Unassembled WGS sequence"/>
</dbReference>
<comment type="caution">
    <text evidence="3">The sequence shown here is derived from an EMBL/GenBank/DDBJ whole genome shotgun (WGS) entry which is preliminary data.</text>
</comment>
<evidence type="ECO:0000313" key="3">
    <source>
        <dbReference type="EMBL" id="OLQ01051.1"/>
    </source>
</evidence>
<dbReference type="PANTHER" id="PTHR34512">
    <property type="entry name" value="CELL SURFACE PROTEIN"/>
    <property type="match status" value="1"/>
</dbReference>
<sequence>MGPGGTRWDPVGPGGTRVGSGWDPVDPRLVRGQVSEVCEPETGVEKVKRKWLQRTVWTSFIGFFIVSKYFSVWKAAIASVMELLIISVSCLLLPVARACESGSCGDLLQVGLSLHSEAQRAADEHPWPHARGKVPGQRGTTDVQSRLPGGKRANWSWHNPAGRWEDMVGGGPVIDKERCMYLMTEHGLWKFSPSGNVLWHYRTPGKSANEPYLTGDMLLSSTTEGNVFAVDRHTGQELWVTHVADDAGADAAYPAALGGVFVVASSRWKGSSDSAPSEPWGNTQIFGLAVHSGEKLWDFESDAVLMDFTPLFPNDDTFVFMSQDGSVYRVGLHNGTLLWKADSNISDSYSDGGAVIGPNGVVYACSNIEHGMQGTPGVVRAFTLTSGHLLWEQILKDPCCTFPAVGHVKGSEALAVVVAAGAWPKEEVDTGSVLALEAETGALLWQFNAEPYAPPLAAGDEERLAYFHRHPGVSERLLCVLCLPAQWSAPVIAGDGAVYVGRADGKLYVVHGALIGDEVPANLTRDPVTGVHALVQSVGSTPVHGALGFAEGLLAYATCDSLYVWQEP</sequence>
<dbReference type="Gene3D" id="2.130.10.10">
    <property type="entry name" value="YVTN repeat-like/Quinoprotein amine dehydrogenase"/>
    <property type="match status" value="1"/>
</dbReference>
<dbReference type="InterPro" id="IPR002372">
    <property type="entry name" value="PQQ_rpt_dom"/>
</dbReference>
<feature type="region of interest" description="Disordered" evidence="1">
    <location>
        <begin position="123"/>
        <end position="145"/>
    </location>
</feature>
<feature type="domain" description="Pyrrolo-quinoline quinone repeat" evidence="2">
    <location>
        <begin position="192"/>
        <end position="343"/>
    </location>
</feature>
<organism evidence="3 4">
    <name type="scientific">Symbiodinium microadriaticum</name>
    <name type="common">Dinoflagellate</name>
    <name type="synonym">Zooxanthella microadriatica</name>
    <dbReference type="NCBI Taxonomy" id="2951"/>
    <lineage>
        <taxon>Eukaryota</taxon>
        <taxon>Sar</taxon>
        <taxon>Alveolata</taxon>
        <taxon>Dinophyceae</taxon>
        <taxon>Suessiales</taxon>
        <taxon>Symbiodiniaceae</taxon>
        <taxon>Symbiodinium</taxon>
    </lineage>
</organism>
<gene>
    <name evidence="3" type="ORF">AK812_SmicGene16251</name>
</gene>
<protein>
    <recommendedName>
        <fullName evidence="2">Pyrrolo-quinoline quinone repeat domain-containing protein</fullName>
    </recommendedName>
</protein>
<dbReference type="Pfam" id="PF13360">
    <property type="entry name" value="PQQ_2"/>
    <property type="match status" value="1"/>
</dbReference>
<name>A0A1Q9E0V4_SYMMI</name>
<evidence type="ECO:0000259" key="2">
    <source>
        <dbReference type="Pfam" id="PF13360"/>
    </source>
</evidence>
<proteinExistence type="predicted"/>
<dbReference type="OrthoDB" id="407257at2759"/>
<dbReference type="EMBL" id="LSRX01000306">
    <property type="protein sequence ID" value="OLQ01051.1"/>
    <property type="molecule type" value="Genomic_DNA"/>
</dbReference>
<dbReference type="AlphaFoldDB" id="A0A1Q9E0V4"/>
<evidence type="ECO:0000313" key="4">
    <source>
        <dbReference type="Proteomes" id="UP000186817"/>
    </source>
</evidence>
<accession>A0A1Q9E0V4</accession>
<evidence type="ECO:0000256" key="1">
    <source>
        <dbReference type="SAM" id="MobiDB-lite"/>
    </source>
</evidence>
<keyword evidence="4" id="KW-1185">Reference proteome</keyword>